<dbReference type="EMBL" id="BMYF01000016">
    <property type="protein sequence ID" value="GHB43813.1"/>
    <property type="molecule type" value="Genomic_DNA"/>
</dbReference>
<dbReference type="Gene3D" id="2.40.128.520">
    <property type="match status" value="1"/>
</dbReference>
<sequence length="145" mass="16756">MHMFKKIAFTLSFFLVQFTISAQQADAILGEWYTTERDAKIEIYKEGNTYAGKIVWLEQPTENGKPILDANNADKSKRNQPILGIKLIEGFKYKNGVWEEGKIYDPRNGKYYSSTIKKKNAEVLEVRGFVGFSMIGRTVEWYKVK</sequence>
<organism evidence="3 4">
    <name type="scientific">Mongoliitalea lutea</name>
    <dbReference type="NCBI Taxonomy" id="849756"/>
    <lineage>
        <taxon>Bacteria</taxon>
        <taxon>Pseudomonadati</taxon>
        <taxon>Bacteroidota</taxon>
        <taxon>Cytophagia</taxon>
        <taxon>Cytophagales</taxon>
        <taxon>Cyclobacteriaceae</taxon>
        <taxon>Mongoliitalea</taxon>
    </lineage>
</organism>
<name>A0A8J3CYP6_9BACT</name>
<evidence type="ECO:0000256" key="1">
    <source>
        <dbReference type="SAM" id="SignalP"/>
    </source>
</evidence>
<dbReference type="Proteomes" id="UP000642809">
    <property type="component" value="Unassembled WGS sequence"/>
</dbReference>
<feature type="chain" id="PRO_5035323315" description="DUF2147 domain-containing protein" evidence="1">
    <location>
        <begin position="25"/>
        <end position="145"/>
    </location>
</feature>
<dbReference type="InterPro" id="IPR019223">
    <property type="entry name" value="DUF2147"/>
</dbReference>
<gene>
    <name evidence="3" type="ORF">GCM10008106_25990</name>
</gene>
<proteinExistence type="predicted"/>
<comment type="caution">
    <text evidence="3">The sequence shown here is derived from an EMBL/GenBank/DDBJ whole genome shotgun (WGS) entry which is preliminary data.</text>
</comment>
<dbReference type="AlphaFoldDB" id="A0A8J3CYP6"/>
<dbReference type="PANTHER" id="PTHR36919">
    <property type="entry name" value="BLR1215 PROTEIN"/>
    <property type="match status" value="1"/>
</dbReference>
<evidence type="ECO:0000259" key="2">
    <source>
        <dbReference type="Pfam" id="PF09917"/>
    </source>
</evidence>
<keyword evidence="4" id="KW-1185">Reference proteome</keyword>
<keyword evidence="1" id="KW-0732">Signal</keyword>
<dbReference type="PANTHER" id="PTHR36919:SF2">
    <property type="entry name" value="BLL6627 PROTEIN"/>
    <property type="match status" value="1"/>
</dbReference>
<dbReference type="Pfam" id="PF09917">
    <property type="entry name" value="DUF2147"/>
    <property type="match status" value="1"/>
</dbReference>
<feature type="signal peptide" evidence="1">
    <location>
        <begin position="1"/>
        <end position="24"/>
    </location>
</feature>
<evidence type="ECO:0000313" key="3">
    <source>
        <dbReference type="EMBL" id="GHB43813.1"/>
    </source>
</evidence>
<reference evidence="3" key="2">
    <citation type="submission" date="2020-09" db="EMBL/GenBank/DDBJ databases">
        <authorList>
            <person name="Sun Q."/>
            <person name="Kim S."/>
        </authorList>
    </citation>
    <scope>NUCLEOTIDE SEQUENCE</scope>
    <source>
        <strain evidence="3">KCTC 23224</strain>
    </source>
</reference>
<protein>
    <recommendedName>
        <fullName evidence="2">DUF2147 domain-containing protein</fullName>
    </recommendedName>
</protein>
<reference evidence="3" key="1">
    <citation type="journal article" date="2014" name="Int. J. Syst. Evol. Microbiol.">
        <title>Complete genome sequence of Corynebacterium casei LMG S-19264T (=DSM 44701T), isolated from a smear-ripened cheese.</title>
        <authorList>
            <consortium name="US DOE Joint Genome Institute (JGI-PGF)"/>
            <person name="Walter F."/>
            <person name="Albersmeier A."/>
            <person name="Kalinowski J."/>
            <person name="Ruckert C."/>
        </authorList>
    </citation>
    <scope>NUCLEOTIDE SEQUENCE</scope>
    <source>
        <strain evidence="3">KCTC 23224</strain>
    </source>
</reference>
<evidence type="ECO:0000313" key="4">
    <source>
        <dbReference type="Proteomes" id="UP000642809"/>
    </source>
</evidence>
<accession>A0A8J3CYP6</accession>
<feature type="domain" description="DUF2147" evidence="2">
    <location>
        <begin position="30"/>
        <end position="142"/>
    </location>
</feature>